<protein>
    <submittedName>
        <fullName evidence="1">Uncharacterized protein</fullName>
    </submittedName>
</protein>
<comment type="caution">
    <text evidence="1">The sequence shown here is derived from an EMBL/GenBank/DDBJ whole genome shotgun (WGS) entry which is preliminary data.</text>
</comment>
<dbReference type="EMBL" id="LAZR01005398">
    <property type="protein sequence ID" value="KKN00247.1"/>
    <property type="molecule type" value="Genomic_DNA"/>
</dbReference>
<proteinExistence type="predicted"/>
<gene>
    <name evidence="1" type="ORF">LCGC14_1139750</name>
</gene>
<evidence type="ECO:0000313" key="1">
    <source>
        <dbReference type="EMBL" id="KKN00247.1"/>
    </source>
</evidence>
<sequence length="61" mass="7098">MSDIIESNPEILGVRKTWIVDTKIIHSIVNSGGFQLIRCVRCSKVNRKDHIYLYLFDHLIV</sequence>
<name>A0A0F9MLM8_9ZZZZ</name>
<accession>A0A0F9MLM8</accession>
<reference evidence="1" key="1">
    <citation type="journal article" date="2015" name="Nature">
        <title>Complex archaea that bridge the gap between prokaryotes and eukaryotes.</title>
        <authorList>
            <person name="Spang A."/>
            <person name="Saw J.H."/>
            <person name="Jorgensen S.L."/>
            <person name="Zaremba-Niedzwiedzka K."/>
            <person name="Martijn J."/>
            <person name="Lind A.E."/>
            <person name="van Eijk R."/>
            <person name="Schleper C."/>
            <person name="Guy L."/>
            <person name="Ettema T.J."/>
        </authorList>
    </citation>
    <scope>NUCLEOTIDE SEQUENCE</scope>
</reference>
<organism evidence="1">
    <name type="scientific">marine sediment metagenome</name>
    <dbReference type="NCBI Taxonomy" id="412755"/>
    <lineage>
        <taxon>unclassified sequences</taxon>
        <taxon>metagenomes</taxon>
        <taxon>ecological metagenomes</taxon>
    </lineage>
</organism>
<dbReference type="AlphaFoldDB" id="A0A0F9MLM8"/>